<dbReference type="PANTHER" id="PTHR32125:SF4">
    <property type="entry name" value="2-C-METHYL-D-ERYTHRITOL 4-PHOSPHATE CYTIDYLYLTRANSFERASE, CHLOROPLASTIC"/>
    <property type="match status" value="1"/>
</dbReference>
<keyword evidence="4 7" id="KW-0808">Transferase</keyword>
<dbReference type="Pfam" id="PF01128">
    <property type="entry name" value="IspD"/>
    <property type="match status" value="1"/>
</dbReference>
<dbReference type="SUPFAM" id="SSF53448">
    <property type="entry name" value="Nucleotide-diphospho-sugar transferases"/>
    <property type="match status" value="1"/>
</dbReference>
<evidence type="ECO:0000256" key="4">
    <source>
        <dbReference type="ARBA" id="ARBA00022679"/>
    </source>
</evidence>
<evidence type="ECO:0000256" key="6">
    <source>
        <dbReference type="ARBA" id="ARBA00023229"/>
    </source>
</evidence>
<evidence type="ECO:0000256" key="7">
    <source>
        <dbReference type="HAMAP-Rule" id="MF_00108"/>
    </source>
</evidence>
<dbReference type="EC" id="2.7.7.60" evidence="7"/>
<dbReference type="GO" id="GO:0050518">
    <property type="term" value="F:2-C-methyl-D-erythritol 4-phosphate cytidylyltransferase activity"/>
    <property type="evidence" value="ECO:0007669"/>
    <property type="project" value="UniProtKB-EC"/>
</dbReference>
<comment type="pathway">
    <text evidence="2 7">Isoprenoid biosynthesis; isopentenyl diphosphate biosynthesis via DXP pathway; isopentenyl diphosphate from 1-deoxy-D-xylulose 5-phosphate: step 2/6.</text>
</comment>
<reference evidence="8 9" key="1">
    <citation type="submission" date="2020-05" db="EMBL/GenBank/DDBJ databases">
        <title>Aquincola sp. isolate from soil.</title>
        <authorList>
            <person name="Han J."/>
            <person name="Kim D.-U."/>
        </authorList>
    </citation>
    <scope>NUCLEOTIDE SEQUENCE [LARGE SCALE GENOMIC DNA]</scope>
    <source>
        <strain evidence="8 9">S2</strain>
    </source>
</reference>
<keyword evidence="9" id="KW-1185">Reference proteome</keyword>
<comment type="similarity">
    <text evidence="3 7">Belongs to the IspD/TarI cytidylyltransferase family. IspD subfamily.</text>
</comment>
<evidence type="ECO:0000313" key="9">
    <source>
        <dbReference type="Proteomes" id="UP000737171"/>
    </source>
</evidence>
<dbReference type="InterPro" id="IPR029044">
    <property type="entry name" value="Nucleotide-diphossugar_trans"/>
</dbReference>
<feature type="site" description="Transition state stabilizer" evidence="7">
    <location>
        <position position="24"/>
    </location>
</feature>
<feature type="site" description="Positions MEP for the nucleophilic attack" evidence="7">
    <location>
        <position position="219"/>
    </location>
</feature>
<protein>
    <recommendedName>
        <fullName evidence="7">2-C-methyl-D-erythritol 4-phosphate cytidylyltransferase</fullName>
        <ecNumber evidence="7">2.7.7.60</ecNumber>
    </recommendedName>
    <alternativeName>
        <fullName evidence="7">4-diphosphocytidyl-2C-methyl-D-erythritol synthase</fullName>
    </alternativeName>
    <alternativeName>
        <fullName evidence="7">MEP cytidylyltransferase</fullName>
        <shortName evidence="7">MCT</shortName>
    </alternativeName>
</protein>
<proteinExistence type="inferred from homology"/>
<accession>A0ABX2EPQ0</accession>
<feature type="site" description="Positions MEP for the nucleophilic attack" evidence="7">
    <location>
        <position position="166"/>
    </location>
</feature>
<dbReference type="InterPro" id="IPR001228">
    <property type="entry name" value="IspD"/>
</dbReference>
<name>A0ABX2EPQ0_9BURK</name>
<dbReference type="RefSeq" id="WP_173129703.1">
    <property type="nucleotide sequence ID" value="NZ_JABRWJ010000008.1"/>
</dbReference>
<dbReference type="HAMAP" id="MF_00108">
    <property type="entry name" value="IspD"/>
    <property type="match status" value="1"/>
</dbReference>
<evidence type="ECO:0000256" key="5">
    <source>
        <dbReference type="ARBA" id="ARBA00022695"/>
    </source>
</evidence>
<dbReference type="InterPro" id="IPR034683">
    <property type="entry name" value="IspD/TarI"/>
</dbReference>
<keyword evidence="6 7" id="KW-0414">Isoprene biosynthesis</keyword>
<evidence type="ECO:0000313" key="8">
    <source>
        <dbReference type="EMBL" id="NRF70522.1"/>
    </source>
</evidence>
<dbReference type="Gene3D" id="3.90.550.10">
    <property type="entry name" value="Spore Coat Polysaccharide Biosynthesis Protein SpsA, Chain A"/>
    <property type="match status" value="1"/>
</dbReference>
<dbReference type="PANTHER" id="PTHR32125">
    <property type="entry name" value="2-C-METHYL-D-ERYTHRITOL 4-PHOSPHATE CYTIDYLYLTRANSFERASE, CHLOROPLASTIC"/>
    <property type="match status" value="1"/>
</dbReference>
<evidence type="ECO:0000256" key="3">
    <source>
        <dbReference type="ARBA" id="ARBA00009789"/>
    </source>
</evidence>
<evidence type="ECO:0000256" key="2">
    <source>
        <dbReference type="ARBA" id="ARBA00004787"/>
    </source>
</evidence>
<evidence type="ECO:0000256" key="1">
    <source>
        <dbReference type="ARBA" id="ARBA00001282"/>
    </source>
</evidence>
<gene>
    <name evidence="7" type="primary">ispD</name>
    <name evidence="8" type="ORF">HLB44_26290</name>
</gene>
<sequence length="236" mass="24663">MIPYPIGTEPRFFALVPCAGIGERAGTGGPKQYAPLAGRPLVAHTLHALAGVARLAATLVVLAPGDALFEEAVPGFGGEHQWLARCGGASRAQSVANGLDELLARGALPHDWVLVHDAARGLLRAEWVERLIEACADDEVGGLLALPLADTLKQSSGGRAVATVARGDKWVAQTPQMFRLGLLRPALAHAGDAVTDEASAIEALGHAPKLVQGDAENFKLTWPGDFALAERLLGTR</sequence>
<dbReference type="InterPro" id="IPR050088">
    <property type="entry name" value="IspD/TarI_cytidylyltransf_bact"/>
</dbReference>
<dbReference type="InterPro" id="IPR018294">
    <property type="entry name" value="ISPD_synthase_CS"/>
</dbReference>
<dbReference type="EMBL" id="JABRWJ010000008">
    <property type="protein sequence ID" value="NRF70522.1"/>
    <property type="molecule type" value="Genomic_DNA"/>
</dbReference>
<dbReference type="PROSITE" id="PS01295">
    <property type="entry name" value="ISPD"/>
    <property type="match status" value="1"/>
</dbReference>
<dbReference type="Proteomes" id="UP000737171">
    <property type="component" value="Unassembled WGS sequence"/>
</dbReference>
<comment type="function">
    <text evidence="7">Catalyzes the formation of 4-diphosphocytidyl-2-C-methyl-D-erythritol from CTP and 2-C-methyl-D-erythritol 4-phosphate (MEP).</text>
</comment>
<dbReference type="NCBIfam" id="TIGR00453">
    <property type="entry name" value="ispD"/>
    <property type="match status" value="1"/>
</dbReference>
<comment type="catalytic activity">
    <reaction evidence="1 7">
        <text>2-C-methyl-D-erythritol 4-phosphate + CTP + H(+) = 4-CDP-2-C-methyl-D-erythritol + diphosphate</text>
        <dbReference type="Rhea" id="RHEA:13429"/>
        <dbReference type="ChEBI" id="CHEBI:15378"/>
        <dbReference type="ChEBI" id="CHEBI:33019"/>
        <dbReference type="ChEBI" id="CHEBI:37563"/>
        <dbReference type="ChEBI" id="CHEBI:57823"/>
        <dbReference type="ChEBI" id="CHEBI:58262"/>
        <dbReference type="EC" id="2.7.7.60"/>
    </reaction>
</comment>
<feature type="site" description="Transition state stabilizer" evidence="7">
    <location>
        <position position="31"/>
    </location>
</feature>
<keyword evidence="5 7" id="KW-0548">Nucleotidyltransferase</keyword>
<organism evidence="8 9">
    <name type="scientific">Pseudaquabacterium terrae</name>
    <dbReference type="NCBI Taxonomy" id="2732868"/>
    <lineage>
        <taxon>Bacteria</taxon>
        <taxon>Pseudomonadati</taxon>
        <taxon>Pseudomonadota</taxon>
        <taxon>Betaproteobacteria</taxon>
        <taxon>Burkholderiales</taxon>
        <taxon>Sphaerotilaceae</taxon>
        <taxon>Pseudaquabacterium</taxon>
    </lineage>
</organism>
<comment type="caution">
    <text evidence="8">The sequence shown here is derived from an EMBL/GenBank/DDBJ whole genome shotgun (WGS) entry which is preliminary data.</text>
</comment>
<dbReference type="CDD" id="cd02516">
    <property type="entry name" value="CDP-ME_synthetase"/>
    <property type="match status" value="1"/>
</dbReference>